<name>A0A8J5F7D3_ZINOF</name>
<feature type="transmembrane region" description="Helical" evidence="6">
    <location>
        <begin position="401"/>
        <end position="427"/>
    </location>
</feature>
<protein>
    <recommendedName>
        <fullName evidence="6">Choline transporter-like protein</fullName>
    </recommendedName>
</protein>
<reference evidence="7 8" key="1">
    <citation type="submission" date="2020-08" db="EMBL/GenBank/DDBJ databases">
        <title>Plant Genome Project.</title>
        <authorList>
            <person name="Zhang R.-G."/>
        </authorList>
    </citation>
    <scope>NUCLEOTIDE SEQUENCE [LARGE SCALE GENOMIC DNA]</scope>
    <source>
        <tissue evidence="7">Rhizome</tissue>
    </source>
</reference>
<dbReference type="GO" id="GO:0005886">
    <property type="term" value="C:plasma membrane"/>
    <property type="evidence" value="ECO:0007669"/>
    <property type="project" value="UniProtKB-SubCell"/>
</dbReference>
<comment type="function">
    <text evidence="6">Choline transporter.</text>
</comment>
<evidence type="ECO:0000256" key="6">
    <source>
        <dbReference type="RuleBase" id="RU368066"/>
    </source>
</evidence>
<feature type="transmembrane region" description="Helical" evidence="6">
    <location>
        <begin position="253"/>
        <end position="272"/>
    </location>
</feature>
<feature type="transmembrane region" description="Helical" evidence="6">
    <location>
        <begin position="152"/>
        <end position="170"/>
    </location>
</feature>
<sequence length="492" mass="52822">MESNIVEISTDEETGSREDGRFNSITRFNQIAPTTTTRSCSLSILQLGTSLFALSSLDWLAILKVDAAQLNYRSRTVGSFAGRLATVLFFTHLLAAVILIIYLAARGLPSRHPSFHQAYWFPPLLTSAAASLPFAVLWLLIALRHPTKALRAALWLAPILSCGVAVLLLADENGYSLAVAVLFLVLALVLSLYCCWITRRLHHAEEVLSAAGAAVRPTLALAKYLGLALLAGVLYFFFWTLGAGGAAASASRFVPLYAVLLLLNLAWTMQALRYTVHVAVARTAYARLASGAEAQPTAAIFDTAAARLVLGEVLYGAAVVPAAALARGASQTMGQVVRDSDEFLFSCTICFEGVAERMVALGNRWGLVYVGAQGKGLGRSSVEVWELFAKQGMERLIELDLTGAFCFLCGVASGSVVAVAAGAWVLVSHRGHVADATAYAFFVGYFMTRIAMAWPQACVAAYHVVFAENPANNEMGSCLRQRLTQLNSISTR</sequence>
<gene>
    <name evidence="7" type="ORF">ZIOFF_057495</name>
</gene>
<keyword evidence="4 6" id="KW-1133">Transmembrane helix</keyword>
<comment type="subcellular location">
    <subcellularLocation>
        <location evidence="6">Cell membrane</location>
        <topology evidence="6">Multi-pass membrane protein</topology>
    </subcellularLocation>
    <subcellularLocation>
        <location evidence="1">Membrane</location>
        <topology evidence="1">Multi-pass membrane protein</topology>
    </subcellularLocation>
</comment>
<feature type="transmembrane region" description="Helical" evidence="6">
    <location>
        <begin position="176"/>
        <end position="198"/>
    </location>
</feature>
<evidence type="ECO:0000313" key="7">
    <source>
        <dbReference type="EMBL" id="KAG6480907.1"/>
    </source>
</evidence>
<evidence type="ECO:0000256" key="3">
    <source>
        <dbReference type="ARBA" id="ARBA00022692"/>
    </source>
</evidence>
<keyword evidence="5 6" id="KW-0472">Membrane</keyword>
<feature type="transmembrane region" description="Helical" evidence="6">
    <location>
        <begin position="84"/>
        <end position="105"/>
    </location>
</feature>
<dbReference type="Pfam" id="PF04515">
    <property type="entry name" value="Choline_transpo"/>
    <property type="match status" value="1"/>
</dbReference>
<dbReference type="PANTHER" id="PTHR12385:SF84">
    <property type="entry name" value="CHOLINE TRANSPORTER-LIKE PROTEIN"/>
    <property type="match status" value="1"/>
</dbReference>
<dbReference type="GO" id="GO:0022857">
    <property type="term" value="F:transmembrane transporter activity"/>
    <property type="evidence" value="ECO:0007669"/>
    <property type="project" value="UniProtKB-UniRule"/>
</dbReference>
<evidence type="ECO:0000256" key="5">
    <source>
        <dbReference type="ARBA" id="ARBA00023136"/>
    </source>
</evidence>
<feature type="transmembrane region" description="Helical" evidence="6">
    <location>
        <begin position="117"/>
        <end position="140"/>
    </location>
</feature>
<keyword evidence="8" id="KW-1185">Reference proteome</keyword>
<comment type="similarity">
    <text evidence="2 6">Belongs to the CTL (choline transporter-like) family.</text>
</comment>
<dbReference type="Proteomes" id="UP000734854">
    <property type="component" value="Unassembled WGS sequence"/>
</dbReference>
<accession>A0A8J5F7D3</accession>
<dbReference type="AlphaFoldDB" id="A0A8J5F7D3"/>
<comment type="caution">
    <text evidence="7">The sequence shown here is derived from an EMBL/GenBank/DDBJ whole genome shotgun (WGS) entry which is preliminary data.</text>
</comment>
<evidence type="ECO:0000256" key="1">
    <source>
        <dbReference type="ARBA" id="ARBA00004141"/>
    </source>
</evidence>
<proteinExistence type="inferred from homology"/>
<feature type="transmembrane region" description="Helical" evidence="6">
    <location>
        <begin position="439"/>
        <end position="465"/>
    </location>
</feature>
<dbReference type="InterPro" id="IPR007603">
    <property type="entry name" value="Choline_transptr-like"/>
</dbReference>
<feature type="transmembrane region" description="Helical" evidence="6">
    <location>
        <begin position="219"/>
        <end position="241"/>
    </location>
</feature>
<evidence type="ECO:0000256" key="2">
    <source>
        <dbReference type="ARBA" id="ARBA00007168"/>
    </source>
</evidence>
<evidence type="ECO:0000256" key="4">
    <source>
        <dbReference type="ARBA" id="ARBA00022989"/>
    </source>
</evidence>
<dbReference type="PANTHER" id="PTHR12385">
    <property type="entry name" value="CHOLINE TRANSPORTER-LIKE (SLC FAMILY 44)"/>
    <property type="match status" value="1"/>
</dbReference>
<organism evidence="7 8">
    <name type="scientific">Zingiber officinale</name>
    <name type="common">Ginger</name>
    <name type="synonym">Amomum zingiber</name>
    <dbReference type="NCBI Taxonomy" id="94328"/>
    <lineage>
        <taxon>Eukaryota</taxon>
        <taxon>Viridiplantae</taxon>
        <taxon>Streptophyta</taxon>
        <taxon>Embryophyta</taxon>
        <taxon>Tracheophyta</taxon>
        <taxon>Spermatophyta</taxon>
        <taxon>Magnoliopsida</taxon>
        <taxon>Liliopsida</taxon>
        <taxon>Zingiberales</taxon>
        <taxon>Zingiberaceae</taxon>
        <taxon>Zingiber</taxon>
    </lineage>
</organism>
<evidence type="ECO:0000313" key="8">
    <source>
        <dbReference type="Proteomes" id="UP000734854"/>
    </source>
</evidence>
<keyword evidence="3 6" id="KW-0812">Transmembrane</keyword>
<dbReference type="EMBL" id="JACMSC010000016">
    <property type="protein sequence ID" value="KAG6480907.1"/>
    <property type="molecule type" value="Genomic_DNA"/>
</dbReference>